<reference evidence="1" key="1">
    <citation type="submission" date="2020-04" db="EMBL/GenBank/DDBJ databases">
        <authorList>
            <person name="Alioto T."/>
            <person name="Alioto T."/>
            <person name="Gomez Garrido J."/>
        </authorList>
    </citation>
    <scope>NUCLEOTIDE SEQUENCE</scope>
    <source>
        <strain evidence="1">A484AB</strain>
    </source>
</reference>
<keyword evidence="2" id="KW-1185">Reference proteome</keyword>
<evidence type="ECO:0000313" key="2">
    <source>
        <dbReference type="Proteomes" id="UP001152795"/>
    </source>
</evidence>
<dbReference type="Proteomes" id="UP001152795">
    <property type="component" value="Unassembled WGS sequence"/>
</dbReference>
<organism evidence="1 2">
    <name type="scientific">Paramuricea clavata</name>
    <name type="common">Red gorgonian</name>
    <name type="synonym">Violescent sea-whip</name>
    <dbReference type="NCBI Taxonomy" id="317549"/>
    <lineage>
        <taxon>Eukaryota</taxon>
        <taxon>Metazoa</taxon>
        <taxon>Cnidaria</taxon>
        <taxon>Anthozoa</taxon>
        <taxon>Octocorallia</taxon>
        <taxon>Malacalcyonacea</taxon>
        <taxon>Plexauridae</taxon>
        <taxon>Paramuricea</taxon>
    </lineage>
</organism>
<dbReference type="AlphaFoldDB" id="A0A7D9JXS0"/>
<evidence type="ECO:0000313" key="1">
    <source>
        <dbReference type="EMBL" id="CAB4037632.1"/>
    </source>
</evidence>
<accession>A0A7D9JXS0</accession>
<dbReference type="EMBL" id="CACRXK020023300">
    <property type="protein sequence ID" value="CAB4037632.1"/>
    <property type="molecule type" value="Genomic_DNA"/>
</dbReference>
<protein>
    <submittedName>
        <fullName evidence="1">Uncharacterized protein</fullName>
    </submittedName>
</protein>
<proteinExistence type="predicted"/>
<gene>
    <name evidence="1" type="ORF">PACLA_8A060817</name>
</gene>
<dbReference type="OrthoDB" id="5964513at2759"/>
<comment type="caution">
    <text evidence="1">The sequence shown here is derived from an EMBL/GenBank/DDBJ whole genome shotgun (WGS) entry which is preliminary data.</text>
</comment>
<name>A0A7D9JXS0_PARCT</name>
<sequence length="117" mass="13478">MLLAEIGGEDYEDVESNSTKLEKRKTRRGNLVFISEILDEEAFRRENLMKSKIKAKIRDVAFELRQSIIDAEKLAMSDEVKLADIIREVEIPDILLDFYTYLIGGPDQRIATEAEKD</sequence>